<dbReference type="EMBL" id="MPLS01000011">
    <property type="protein sequence ID" value="ORI97937.1"/>
    <property type="molecule type" value="Genomic_DNA"/>
</dbReference>
<sequence>MGDVIDFKTVSDSGLTDSSLSASLAGFRASKAKYFSRKYHSQYVSFSPDEKPREISHFNQILLEERQLVFDSPIIAVALYEDANVFWPEFYYQNGMVLNLLYEKRGQDGKKPKRAVGIVLVEGAAIPDALVGKFKFAHQRSKLAGDVRGTYFVVKQNWDELLFGGNNL</sequence>
<name>A0A1X0VDX4_LEUPS</name>
<gene>
    <name evidence="1" type="ORF">BMR96_04335</name>
</gene>
<evidence type="ECO:0000313" key="2">
    <source>
        <dbReference type="Proteomes" id="UP000192288"/>
    </source>
</evidence>
<proteinExistence type="predicted"/>
<evidence type="ECO:0000313" key="1">
    <source>
        <dbReference type="EMBL" id="ORI97937.1"/>
    </source>
</evidence>
<protein>
    <submittedName>
        <fullName evidence="1">Phage tail protein</fullName>
    </submittedName>
</protein>
<dbReference type="STRING" id="33968.BMS77_00245"/>
<accession>A0A1X0VDX4</accession>
<reference evidence="1 2" key="1">
    <citation type="journal article" date="2017" name="Front. Microbiol.">
        <title>Genomic Characterization of Dairy Associated Leuconostoc Species and Diversity of Leuconostocs in Undefined Mixed Mesophilic Starter Cultures.</title>
        <authorList>
            <person name="Frantzen C.A."/>
            <person name="Kot W."/>
            <person name="Pedersen T.B."/>
            <person name="Ardo Y.M."/>
            <person name="Broadbent J.R."/>
            <person name="Neve H."/>
            <person name="Hansen L.H."/>
            <person name="Dal Bello F."/>
            <person name="Ostlie H.M."/>
            <person name="Kleppen H.P."/>
            <person name="Vogensen F.K."/>
            <person name="Holo H."/>
        </authorList>
    </citation>
    <scope>NUCLEOTIDE SEQUENCE [LARGE SCALE GENOMIC DNA]</scope>
    <source>
        <strain evidence="1 2">LMGCF08</strain>
    </source>
</reference>
<dbReference type="Proteomes" id="UP000192288">
    <property type="component" value="Unassembled WGS sequence"/>
</dbReference>
<organism evidence="1 2">
    <name type="scientific">Leuconostoc pseudomesenteroides</name>
    <dbReference type="NCBI Taxonomy" id="33968"/>
    <lineage>
        <taxon>Bacteria</taxon>
        <taxon>Bacillati</taxon>
        <taxon>Bacillota</taxon>
        <taxon>Bacilli</taxon>
        <taxon>Lactobacillales</taxon>
        <taxon>Lactobacillaceae</taxon>
        <taxon>Leuconostoc</taxon>
    </lineage>
</organism>
<dbReference type="eggNOG" id="ENOG502Z802">
    <property type="taxonomic scope" value="Bacteria"/>
</dbReference>
<comment type="caution">
    <text evidence="1">The sequence shown here is derived from an EMBL/GenBank/DDBJ whole genome shotgun (WGS) entry which is preliminary data.</text>
</comment>
<dbReference type="GeneID" id="97231410"/>
<dbReference type="AlphaFoldDB" id="A0A1X0VDX4"/>
<dbReference type="RefSeq" id="WP_004912898.1">
    <property type="nucleotide sequence ID" value="NZ_MPLS01000011.1"/>
</dbReference>